<protein>
    <recommendedName>
        <fullName evidence="3">Glycosyl hydrolase family 13 catalytic domain-containing protein</fullName>
    </recommendedName>
</protein>
<organism evidence="4 5">
    <name type="scientific">Actinomadura rubrobrunea</name>
    <dbReference type="NCBI Taxonomy" id="115335"/>
    <lineage>
        <taxon>Bacteria</taxon>
        <taxon>Bacillati</taxon>
        <taxon>Actinomycetota</taxon>
        <taxon>Actinomycetes</taxon>
        <taxon>Streptosporangiales</taxon>
        <taxon>Thermomonosporaceae</taxon>
        <taxon>Actinomadura</taxon>
    </lineage>
</organism>
<dbReference type="InterPro" id="IPR013783">
    <property type="entry name" value="Ig-like_fold"/>
</dbReference>
<dbReference type="Gene3D" id="2.60.40.10">
    <property type="entry name" value="Immunoglobulins"/>
    <property type="match status" value="1"/>
</dbReference>
<accession>A0A9W6PT84</accession>
<evidence type="ECO:0000256" key="1">
    <source>
        <dbReference type="ARBA" id="ARBA00008061"/>
    </source>
</evidence>
<dbReference type="Pfam" id="PF17967">
    <property type="entry name" value="Pullulanase_N2"/>
    <property type="match status" value="1"/>
</dbReference>
<dbReference type="InterPro" id="IPR004193">
    <property type="entry name" value="Glyco_hydro_13_N"/>
</dbReference>
<gene>
    <name evidence="4" type="ORF">Arub01_23530</name>
</gene>
<dbReference type="NCBIfam" id="TIGR02103">
    <property type="entry name" value="pullul_strch"/>
    <property type="match status" value="1"/>
</dbReference>
<dbReference type="PANTHER" id="PTHR43002">
    <property type="entry name" value="GLYCOGEN DEBRANCHING ENZYME"/>
    <property type="match status" value="1"/>
</dbReference>
<dbReference type="Pfam" id="PF11852">
    <property type="entry name" value="Pullul_strch_C"/>
    <property type="match status" value="1"/>
</dbReference>
<dbReference type="InterPro" id="IPR011839">
    <property type="entry name" value="Pullul_strch"/>
</dbReference>
<dbReference type="InterPro" id="IPR006047">
    <property type="entry name" value="GH13_cat_dom"/>
</dbReference>
<dbReference type="Gene3D" id="2.60.40.1180">
    <property type="entry name" value="Golgi alpha-mannosidase II"/>
    <property type="match status" value="1"/>
</dbReference>
<evidence type="ECO:0000313" key="5">
    <source>
        <dbReference type="Proteomes" id="UP001165124"/>
    </source>
</evidence>
<dbReference type="Proteomes" id="UP001165124">
    <property type="component" value="Unassembled WGS sequence"/>
</dbReference>
<dbReference type="SUPFAM" id="SSF51011">
    <property type="entry name" value="Glycosyl hydrolase domain"/>
    <property type="match status" value="1"/>
</dbReference>
<dbReference type="InterPro" id="IPR024561">
    <property type="entry name" value="Pullul_strch_C"/>
</dbReference>
<evidence type="ECO:0000313" key="4">
    <source>
        <dbReference type="EMBL" id="GLW64109.1"/>
    </source>
</evidence>
<dbReference type="AlphaFoldDB" id="A0A9W6PT84"/>
<dbReference type="GO" id="GO:0051060">
    <property type="term" value="F:pullulanase activity"/>
    <property type="evidence" value="ECO:0007669"/>
    <property type="project" value="InterPro"/>
</dbReference>
<dbReference type="InterPro" id="IPR040671">
    <property type="entry name" value="Pullulanase_N2"/>
</dbReference>
<dbReference type="GO" id="GO:0005975">
    <property type="term" value="P:carbohydrate metabolic process"/>
    <property type="evidence" value="ECO:0007669"/>
    <property type="project" value="InterPro"/>
</dbReference>
<keyword evidence="2" id="KW-0732">Signal</keyword>
<dbReference type="EMBL" id="BSRZ01000004">
    <property type="protein sequence ID" value="GLW64109.1"/>
    <property type="molecule type" value="Genomic_DNA"/>
</dbReference>
<name>A0A9W6PT84_9ACTN</name>
<dbReference type="SMART" id="SM00642">
    <property type="entry name" value="Aamy"/>
    <property type="match status" value="1"/>
</dbReference>
<dbReference type="Pfam" id="PF02922">
    <property type="entry name" value="CBM_48"/>
    <property type="match status" value="1"/>
</dbReference>
<comment type="similarity">
    <text evidence="1">Belongs to the glycosyl hydrolase 13 family.</text>
</comment>
<dbReference type="InterPro" id="IPR014756">
    <property type="entry name" value="Ig_E-set"/>
</dbReference>
<dbReference type="Gene3D" id="3.20.20.80">
    <property type="entry name" value="Glycosidases"/>
    <property type="match status" value="1"/>
</dbReference>
<dbReference type="CDD" id="cd02860">
    <property type="entry name" value="E_set_Pullulanase"/>
    <property type="match status" value="1"/>
</dbReference>
<dbReference type="InterPro" id="IPR013780">
    <property type="entry name" value="Glyco_hydro_b"/>
</dbReference>
<sequence length="883" mass="96212">MAVLTLAAGAVAMPGPAAADVDLSRARAHWIDRGTLAWKAPEGRRHELVYSPSGDLRVENGELVGDRHVVPLRRVPGGLTAEQRARWPHLASYDAFRVNVRDVKAVLRGQVVAVERDGGGRLLNATGVQIPGVLDDVYGRAASRAELGPVWRHGTPTLSVWAPTAIRVALDLDGRTIAMRRDDATGVWSVTGTPAWKGRRYAFVVTVFAPSVGRVVTNTVTDPYSLGLTADSRRSLLIDLDDPRLAPAGWKTLRKPAPPRRPTVYELHVRDFSASDRTVPERLRGTYRAFTVRNSAGMRALRALADDGVTHVHLLPVFDFATVPERRADQRVPACDPAALPPDSDEQQKCIAEVRDTDAFNWGYDPLHYTAPEGSYATDPDDPARTKEFREMVAGLNRSGLRVVMDVVYNHTHAAGQDPRSVLDRIVPGYYHRLLEDGRVADSTCCANTAPEHTMMDKLIVDSVVTWARHYKVDGFRFDLMGHHPKAGMLRVRQALDRLTLKRDGVDGRSIILYGEGWDFGEVAGGARFEQATQANLAGTGIGTFNDRLRDAVRGGGPFDADPRRQGFGSGLWTAPNGSPANGTDAEQRARLLHAADQIKVGLTGNLRDYRFTASDGRSVTGAQIDYNGAPAGYTAAPREAVTYVDAHDNETLYDALAYKLPPSTPMADRVRMHVLSLSTALLSQGVPFVHAGTERLRSKSLDRNSYDSGDWFNRLLWDCRDGNGFGAGLPPAADNQDKWPYARPLLADPSLRPSCADIDAARARTGELLRIKDSSPLFSLPTADEVQRRLTFPLSGPGETPGVITMRLDGRGLDPRWKSITVVFNATPSAQTQTVPALKGAAVTLHPVQAASADPVVRRSSFDPRTGTLHVPARTTAVFVES</sequence>
<evidence type="ECO:0000256" key="2">
    <source>
        <dbReference type="SAM" id="SignalP"/>
    </source>
</evidence>
<dbReference type="SUPFAM" id="SSF81296">
    <property type="entry name" value="E set domains"/>
    <property type="match status" value="2"/>
</dbReference>
<feature type="chain" id="PRO_5040850434" description="Glycosyl hydrolase family 13 catalytic domain-containing protein" evidence="2">
    <location>
        <begin position="20"/>
        <end position="883"/>
    </location>
</feature>
<dbReference type="SUPFAM" id="SSF51445">
    <property type="entry name" value="(Trans)glycosidases"/>
    <property type="match status" value="1"/>
</dbReference>
<reference evidence="4" key="1">
    <citation type="submission" date="2023-02" db="EMBL/GenBank/DDBJ databases">
        <title>Actinomadura rubrobrunea NBRC 14622.</title>
        <authorList>
            <person name="Ichikawa N."/>
            <person name="Sato H."/>
            <person name="Tonouchi N."/>
        </authorList>
    </citation>
    <scope>NUCLEOTIDE SEQUENCE</scope>
    <source>
        <strain evidence="4">NBRC 14622</strain>
    </source>
</reference>
<proteinExistence type="inferred from homology"/>
<keyword evidence="5" id="KW-1185">Reference proteome</keyword>
<dbReference type="CDD" id="cd11341">
    <property type="entry name" value="AmyAc_Pullulanase_LD-like"/>
    <property type="match status" value="1"/>
</dbReference>
<dbReference type="InterPro" id="IPR017853">
    <property type="entry name" value="GH"/>
</dbReference>
<comment type="caution">
    <text evidence="4">The sequence shown here is derived from an EMBL/GenBank/DDBJ whole genome shotgun (WGS) entry which is preliminary data.</text>
</comment>
<evidence type="ECO:0000259" key="3">
    <source>
        <dbReference type="SMART" id="SM00642"/>
    </source>
</evidence>
<dbReference type="Gene3D" id="2.60.40.1130">
    <property type="entry name" value="Rab geranylgeranyltransferase alpha-subunit, insert domain"/>
    <property type="match status" value="1"/>
</dbReference>
<feature type="domain" description="Glycosyl hydrolase family 13 catalytic" evidence="3">
    <location>
        <begin position="357"/>
        <end position="744"/>
    </location>
</feature>
<feature type="signal peptide" evidence="2">
    <location>
        <begin position="1"/>
        <end position="19"/>
    </location>
</feature>
<dbReference type="RefSeq" id="WP_227023043.1">
    <property type="nucleotide sequence ID" value="NZ_BSRZ01000004.1"/>
</dbReference>